<dbReference type="InterPro" id="IPR036915">
    <property type="entry name" value="Cyclin-like_sf"/>
</dbReference>
<dbReference type="InterPro" id="IPR013922">
    <property type="entry name" value="Cyclin_PHO80-like"/>
</dbReference>
<name>A0ABP0ZTQ0_9ASCO</name>
<protein>
    <recommendedName>
        <fullName evidence="1">Cyclin N-terminal domain-containing protein</fullName>
    </recommendedName>
</protein>
<dbReference type="CDD" id="cd20557">
    <property type="entry name" value="CYCLIN_ScPCL1-like"/>
    <property type="match status" value="1"/>
</dbReference>
<dbReference type="PANTHER" id="PTHR15615">
    <property type="match status" value="1"/>
</dbReference>
<feature type="domain" description="Cyclin N-terminal" evidence="1">
    <location>
        <begin position="115"/>
        <end position="212"/>
    </location>
</feature>
<dbReference type="Gene3D" id="1.10.472.10">
    <property type="entry name" value="Cyclin-like"/>
    <property type="match status" value="1"/>
</dbReference>
<dbReference type="EMBL" id="OZ022411">
    <property type="protein sequence ID" value="CAK9441625.1"/>
    <property type="molecule type" value="Genomic_DNA"/>
</dbReference>
<proteinExistence type="predicted"/>
<dbReference type="InterPro" id="IPR006671">
    <property type="entry name" value="Cyclin_N"/>
</dbReference>
<dbReference type="Proteomes" id="UP001497383">
    <property type="component" value="Chromosome 7"/>
</dbReference>
<gene>
    <name evidence="2" type="ORF">LODBEIA_P54930</name>
</gene>
<dbReference type="SUPFAM" id="SSF47954">
    <property type="entry name" value="Cyclin-like"/>
    <property type="match status" value="1"/>
</dbReference>
<keyword evidence="3" id="KW-1185">Reference proteome</keyword>
<dbReference type="Pfam" id="PF00134">
    <property type="entry name" value="Cyclin_N"/>
    <property type="match status" value="1"/>
</dbReference>
<reference evidence="2 3" key="1">
    <citation type="submission" date="2024-03" db="EMBL/GenBank/DDBJ databases">
        <authorList>
            <person name="Brejova B."/>
        </authorList>
    </citation>
    <scope>NUCLEOTIDE SEQUENCE [LARGE SCALE GENOMIC DNA]</scope>
    <source>
        <strain evidence="2 3">CBS 14171</strain>
    </source>
</reference>
<organism evidence="2 3">
    <name type="scientific">Lodderomyces beijingensis</name>
    <dbReference type="NCBI Taxonomy" id="1775926"/>
    <lineage>
        <taxon>Eukaryota</taxon>
        <taxon>Fungi</taxon>
        <taxon>Dikarya</taxon>
        <taxon>Ascomycota</taxon>
        <taxon>Saccharomycotina</taxon>
        <taxon>Pichiomycetes</taxon>
        <taxon>Debaryomycetaceae</taxon>
        <taxon>Candida/Lodderomyces clade</taxon>
        <taxon>Lodderomyces</taxon>
    </lineage>
</organism>
<dbReference type="RefSeq" id="XP_066832431.1">
    <property type="nucleotide sequence ID" value="XM_066975831.1"/>
</dbReference>
<dbReference type="GeneID" id="92210689"/>
<evidence type="ECO:0000313" key="2">
    <source>
        <dbReference type="EMBL" id="CAK9441625.1"/>
    </source>
</evidence>
<accession>A0ABP0ZTQ0</accession>
<dbReference type="PANTHER" id="PTHR15615:SF36">
    <property type="entry name" value="PHO85 CYCLIN-5"/>
    <property type="match status" value="1"/>
</dbReference>
<sequence>MHSPHSPTKADQSYKATEMKPMGAGASSLLTPPDSAQNSSIQFPAATTIETAIEAATTTPVGDAPKLAASPNQHGYYQANLSRAQFNSILVNSATNLLKILYSQNHTYRANDGEIKSFIIEILKRSKTSIQTLQLACFYVYKLIHLNHVQIKQSAKKVFLGLIIIASKFNQDYNYSFKTWCKICGIDPDQKRHIRQLREIEVQLLLLLNHELMLHSDDYVNWCNTLLIFGFDFIKTQVVKKTANSNSESVSEIVWDLEIASNVSKISKWHHFFRDLNIAKLNLIKIGFDSYYRSQMGHKVFVGAAAAADSAPDVCVNRKRCFADAQVYTHSQAKKLKV</sequence>
<evidence type="ECO:0000259" key="1">
    <source>
        <dbReference type="Pfam" id="PF00134"/>
    </source>
</evidence>
<evidence type="ECO:0000313" key="3">
    <source>
        <dbReference type="Proteomes" id="UP001497383"/>
    </source>
</evidence>